<reference evidence="6 7" key="1">
    <citation type="journal article" date="2016" name="Sci. Rep.">
        <title>Peltaster fructicola genome reveals evolution from an invasive phytopathogen to an ectophytic parasite.</title>
        <authorList>
            <person name="Xu C."/>
            <person name="Chen H."/>
            <person name="Gleason M.L."/>
            <person name="Xu J.R."/>
            <person name="Liu H."/>
            <person name="Zhang R."/>
            <person name="Sun G."/>
        </authorList>
    </citation>
    <scope>NUCLEOTIDE SEQUENCE [LARGE SCALE GENOMIC DNA]</scope>
    <source>
        <strain evidence="6 7">LNHT1506</strain>
    </source>
</reference>
<evidence type="ECO:0000256" key="1">
    <source>
        <dbReference type="ARBA" id="ARBA00006484"/>
    </source>
</evidence>
<gene>
    <name evidence="6" type="ORF">AMS68_003239</name>
</gene>
<evidence type="ECO:0000256" key="5">
    <source>
        <dbReference type="SAM" id="Phobius"/>
    </source>
</evidence>
<evidence type="ECO:0000256" key="4">
    <source>
        <dbReference type="RuleBase" id="RU000363"/>
    </source>
</evidence>
<keyword evidence="3" id="KW-0560">Oxidoreductase</keyword>
<keyword evidence="5" id="KW-1133">Transmembrane helix</keyword>
<dbReference type="AlphaFoldDB" id="A0A6H0XSH6"/>
<keyword evidence="2" id="KW-0521">NADP</keyword>
<dbReference type="GO" id="GO:0016616">
    <property type="term" value="F:oxidoreductase activity, acting on the CH-OH group of donors, NAD or NADP as acceptor"/>
    <property type="evidence" value="ECO:0007669"/>
    <property type="project" value="TreeGrafter"/>
</dbReference>
<dbReference type="Pfam" id="PF00106">
    <property type="entry name" value="adh_short"/>
    <property type="match status" value="1"/>
</dbReference>
<sequence>MPSADLEQRLLHAKRNARERVHIGINSTSPSSSNNMATSMANSKAQTNVFTIDLLWTVISRSIFHPFVTWLIPMCQRAAGWPKGHPHVLYAMIWAAIVSVVSLFFLIDQSLADGYPRDCDWEKEVIVVTGGSNGLGKLIVEMFAMRGNTVAVLDIQMPTEKEINDSDALNRDNVHWYKCDVSKFDEVKAVNEQIERDLGKVTVLINNAAIVHGLPILSLTASQVAATLNVNLLGHFNTLQTFLPSMLAAENGGTIVTVASVLGKLGAAQLADYTASKAGLIALHASVAAELRTTYADKGGKKVRHVLVNTGQLATDLFHGMQTPSSFFGPVVDPVIVAKEVVRYVDMGLDGEISFPLYAQQIAWMDMLPPGLRLFARWMSGIDKSVAKMQQRRVESTKETEKKSA</sequence>
<dbReference type="InterPro" id="IPR036291">
    <property type="entry name" value="NAD(P)-bd_dom_sf"/>
</dbReference>
<dbReference type="PANTHER" id="PTHR24322:SF736">
    <property type="entry name" value="RETINOL DEHYDROGENASE 10"/>
    <property type="match status" value="1"/>
</dbReference>
<evidence type="ECO:0000313" key="6">
    <source>
        <dbReference type="EMBL" id="QIW97721.1"/>
    </source>
</evidence>
<accession>A0A6H0XSH6</accession>
<dbReference type="InterPro" id="IPR002347">
    <property type="entry name" value="SDR_fam"/>
</dbReference>
<organism evidence="6 7">
    <name type="scientific">Peltaster fructicola</name>
    <dbReference type="NCBI Taxonomy" id="286661"/>
    <lineage>
        <taxon>Eukaryota</taxon>
        <taxon>Fungi</taxon>
        <taxon>Dikarya</taxon>
        <taxon>Ascomycota</taxon>
        <taxon>Pezizomycotina</taxon>
        <taxon>Dothideomycetes</taxon>
        <taxon>Dothideomycetes incertae sedis</taxon>
        <taxon>Peltaster</taxon>
    </lineage>
</organism>
<dbReference type="Gene3D" id="3.40.50.720">
    <property type="entry name" value="NAD(P)-binding Rossmann-like Domain"/>
    <property type="match status" value="1"/>
</dbReference>
<keyword evidence="5" id="KW-0472">Membrane</keyword>
<protein>
    <submittedName>
        <fullName evidence="6">Uncharacterized protein</fullName>
    </submittedName>
</protein>
<keyword evidence="5" id="KW-0812">Transmembrane</keyword>
<name>A0A6H0XSH6_9PEZI</name>
<feature type="transmembrane region" description="Helical" evidence="5">
    <location>
        <begin position="87"/>
        <end position="107"/>
    </location>
</feature>
<evidence type="ECO:0000256" key="3">
    <source>
        <dbReference type="ARBA" id="ARBA00023002"/>
    </source>
</evidence>
<dbReference type="PROSITE" id="PS00061">
    <property type="entry name" value="ADH_SHORT"/>
    <property type="match status" value="1"/>
</dbReference>
<dbReference type="PRINTS" id="PR00081">
    <property type="entry name" value="GDHRDH"/>
</dbReference>
<keyword evidence="7" id="KW-1185">Reference proteome</keyword>
<dbReference type="InterPro" id="IPR020904">
    <property type="entry name" value="Sc_DH/Rdtase_CS"/>
</dbReference>
<dbReference type="OrthoDB" id="5840532at2759"/>
<proteinExistence type="inferred from homology"/>
<feature type="transmembrane region" description="Helical" evidence="5">
    <location>
        <begin position="54"/>
        <end position="75"/>
    </location>
</feature>
<evidence type="ECO:0000313" key="7">
    <source>
        <dbReference type="Proteomes" id="UP000503462"/>
    </source>
</evidence>
<comment type="similarity">
    <text evidence="1 4">Belongs to the short-chain dehydrogenases/reductases (SDR) family.</text>
</comment>
<evidence type="ECO:0000256" key="2">
    <source>
        <dbReference type="ARBA" id="ARBA00022857"/>
    </source>
</evidence>
<dbReference type="PANTHER" id="PTHR24322">
    <property type="entry name" value="PKSB"/>
    <property type="match status" value="1"/>
</dbReference>
<dbReference type="SUPFAM" id="SSF51735">
    <property type="entry name" value="NAD(P)-binding Rossmann-fold domains"/>
    <property type="match status" value="1"/>
</dbReference>
<dbReference type="Proteomes" id="UP000503462">
    <property type="component" value="Chromosome 2"/>
</dbReference>
<dbReference type="PRINTS" id="PR00080">
    <property type="entry name" value="SDRFAMILY"/>
</dbReference>
<dbReference type="EMBL" id="CP051140">
    <property type="protein sequence ID" value="QIW97721.1"/>
    <property type="molecule type" value="Genomic_DNA"/>
</dbReference>